<sequence>MAFAKGMIPHHRQALEMAAAAATRAASPQVKEVAATIMKAQDPEITTLSGWLTAWGEPVPGKTSGRTTPA</sequence>
<gene>
    <name evidence="2" type="ORF">SL103_13160</name>
</gene>
<dbReference type="PANTHER" id="PTHR36933:SF1">
    <property type="entry name" value="SLL0788 PROTEIN"/>
    <property type="match status" value="1"/>
</dbReference>
<organism evidence="2 3">
    <name type="scientific">Streptomyces lydicus</name>
    <dbReference type="NCBI Taxonomy" id="47763"/>
    <lineage>
        <taxon>Bacteria</taxon>
        <taxon>Bacillati</taxon>
        <taxon>Actinomycetota</taxon>
        <taxon>Actinomycetes</taxon>
        <taxon>Kitasatosporales</taxon>
        <taxon>Streptomycetaceae</taxon>
        <taxon>Streptomyces</taxon>
    </lineage>
</organism>
<dbReference type="Gene3D" id="1.20.1260.10">
    <property type="match status" value="1"/>
</dbReference>
<proteinExistence type="predicted"/>
<dbReference type="EMBL" id="CP017157">
    <property type="protein sequence ID" value="AOP47075.1"/>
    <property type="molecule type" value="Genomic_DNA"/>
</dbReference>
<dbReference type="KEGG" id="slc:SL103_13160"/>
<reference evidence="2 3" key="1">
    <citation type="submission" date="2016-09" db="EMBL/GenBank/DDBJ databases">
        <title>Complete genome sequencing of Streptomyces lydicus 103 and metabolic pathways analysis of antibiotic biosynthesis.</title>
        <authorList>
            <person name="Jia N."/>
            <person name="Ding M.-Z."/>
            <person name="Gao F."/>
            <person name="Yuan Y.-J."/>
        </authorList>
    </citation>
    <scope>NUCLEOTIDE SEQUENCE [LARGE SCALE GENOMIC DNA]</scope>
    <source>
        <strain evidence="2 3">103</strain>
    </source>
</reference>
<feature type="domain" description="DUF305" evidence="1">
    <location>
        <begin position="2"/>
        <end position="64"/>
    </location>
</feature>
<dbReference type="InterPro" id="IPR012347">
    <property type="entry name" value="Ferritin-like"/>
</dbReference>
<keyword evidence="3" id="KW-1185">Reference proteome</keyword>
<accession>A0A1D7VJX9</accession>
<name>A0A1D7VJX9_9ACTN</name>
<dbReference type="Pfam" id="PF03713">
    <property type="entry name" value="DUF305"/>
    <property type="match status" value="1"/>
</dbReference>
<dbReference type="PANTHER" id="PTHR36933">
    <property type="entry name" value="SLL0788 PROTEIN"/>
    <property type="match status" value="1"/>
</dbReference>
<dbReference type="AlphaFoldDB" id="A0A1D7VJX9"/>
<protein>
    <recommendedName>
        <fullName evidence="1">DUF305 domain-containing protein</fullName>
    </recommendedName>
</protein>
<evidence type="ECO:0000313" key="3">
    <source>
        <dbReference type="Proteomes" id="UP000094094"/>
    </source>
</evidence>
<dbReference type="RefSeq" id="WP_069569032.1">
    <property type="nucleotide sequence ID" value="NZ_CP017157.1"/>
</dbReference>
<evidence type="ECO:0000259" key="1">
    <source>
        <dbReference type="Pfam" id="PF03713"/>
    </source>
</evidence>
<dbReference type="Proteomes" id="UP000094094">
    <property type="component" value="Chromosome"/>
</dbReference>
<evidence type="ECO:0000313" key="2">
    <source>
        <dbReference type="EMBL" id="AOP47075.1"/>
    </source>
</evidence>
<dbReference type="InterPro" id="IPR005183">
    <property type="entry name" value="DUF305_CopM-like"/>
</dbReference>